<comment type="caution">
    <text evidence="5">The sequence shown here is derived from an EMBL/GenBank/DDBJ whole genome shotgun (WGS) entry which is preliminary data.</text>
</comment>
<dbReference type="PANTHER" id="PTHR38465">
    <property type="entry name" value="HTH-TYPE TRANSCRIPTIONAL REGULATOR MJ1563-RELATED"/>
    <property type="match status" value="1"/>
</dbReference>
<protein>
    <submittedName>
        <fullName evidence="5">GbsR/MarR family transcriptional regulator</fullName>
    </submittedName>
</protein>
<dbReference type="InterPro" id="IPR036390">
    <property type="entry name" value="WH_DNA-bd_sf"/>
</dbReference>
<organism evidence="5 6">
    <name type="scientific">Streptomyces pathocidini</name>
    <dbReference type="NCBI Taxonomy" id="1650571"/>
    <lineage>
        <taxon>Bacteria</taxon>
        <taxon>Bacillati</taxon>
        <taxon>Actinomycetota</taxon>
        <taxon>Actinomycetes</taxon>
        <taxon>Kitasatosporales</taxon>
        <taxon>Streptomycetaceae</taxon>
        <taxon>Streptomyces</taxon>
    </lineage>
</organism>
<keyword evidence="2" id="KW-0238">DNA-binding</keyword>
<sequence length="170" mass="19223">MTDTAETVADARERDEDAVSRFVERFASELTEAGMQRMASRVFAALLVSDTGSLTSAEIAERLRISPAAVSGAIRYLSQVDMVVREREPGTRRDRYRLFDSVWYESFTRRDQVLIRFRNTLVEGVEALGPGTPAGSRVAETVEFFEFLHEEMQGMLDRWEVYKAKRGAGS</sequence>
<dbReference type="InterPro" id="IPR036388">
    <property type="entry name" value="WH-like_DNA-bd_sf"/>
</dbReference>
<dbReference type="InterPro" id="IPR052362">
    <property type="entry name" value="HTH-GbsR_regulator"/>
</dbReference>
<keyword evidence="3" id="KW-0804">Transcription</keyword>
<dbReference type="Pfam" id="PF12802">
    <property type="entry name" value="MarR_2"/>
    <property type="match status" value="1"/>
</dbReference>
<gene>
    <name evidence="5" type="ORF">ACH429_09010</name>
</gene>
<dbReference type="Proteomes" id="UP001611548">
    <property type="component" value="Unassembled WGS sequence"/>
</dbReference>
<evidence type="ECO:0000313" key="5">
    <source>
        <dbReference type="EMBL" id="MFI1964250.1"/>
    </source>
</evidence>
<keyword evidence="1" id="KW-0805">Transcription regulation</keyword>
<dbReference type="InterPro" id="IPR000835">
    <property type="entry name" value="HTH_MarR-typ"/>
</dbReference>
<evidence type="ECO:0000313" key="6">
    <source>
        <dbReference type="Proteomes" id="UP001611548"/>
    </source>
</evidence>
<dbReference type="EMBL" id="JBIRWE010000003">
    <property type="protein sequence ID" value="MFI1964250.1"/>
    <property type="molecule type" value="Genomic_DNA"/>
</dbReference>
<dbReference type="PANTHER" id="PTHR38465:SF2">
    <property type="entry name" value="HTH-TYPE TRANSCRIPTIONAL REGULATOR MMPR5"/>
    <property type="match status" value="1"/>
</dbReference>
<dbReference type="Gene3D" id="1.10.10.10">
    <property type="entry name" value="Winged helix-like DNA-binding domain superfamily/Winged helix DNA-binding domain"/>
    <property type="match status" value="1"/>
</dbReference>
<evidence type="ECO:0000256" key="3">
    <source>
        <dbReference type="ARBA" id="ARBA00023163"/>
    </source>
</evidence>
<evidence type="ECO:0000256" key="2">
    <source>
        <dbReference type="ARBA" id="ARBA00023125"/>
    </source>
</evidence>
<evidence type="ECO:0000256" key="1">
    <source>
        <dbReference type="ARBA" id="ARBA00023015"/>
    </source>
</evidence>
<accession>A0ABW7UNM6</accession>
<dbReference type="RefSeq" id="WP_055470320.1">
    <property type="nucleotide sequence ID" value="NZ_JBIRWE010000003.1"/>
</dbReference>
<dbReference type="SUPFAM" id="SSF46785">
    <property type="entry name" value="Winged helix' DNA-binding domain"/>
    <property type="match status" value="1"/>
</dbReference>
<keyword evidence="6" id="KW-1185">Reference proteome</keyword>
<evidence type="ECO:0000259" key="4">
    <source>
        <dbReference type="Pfam" id="PF12802"/>
    </source>
</evidence>
<reference evidence="5 6" key="1">
    <citation type="submission" date="2024-10" db="EMBL/GenBank/DDBJ databases">
        <title>The Natural Products Discovery Center: Release of the First 8490 Sequenced Strains for Exploring Actinobacteria Biosynthetic Diversity.</title>
        <authorList>
            <person name="Kalkreuter E."/>
            <person name="Kautsar S.A."/>
            <person name="Yang D."/>
            <person name="Bader C.D."/>
            <person name="Teijaro C.N."/>
            <person name="Fluegel L."/>
            <person name="Davis C.M."/>
            <person name="Simpson J.R."/>
            <person name="Lauterbach L."/>
            <person name="Steele A.D."/>
            <person name="Gui C."/>
            <person name="Meng S."/>
            <person name="Li G."/>
            <person name="Viehrig K."/>
            <person name="Ye F."/>
            <person name="Su P."/>
            <person name="Kiefer A.F."/>
            <person name="Nichols A."/>
            <person name="Cepeda A.J."/>
            <person name="Yan W."/>
            <person name="Fan B."/>
            <person name="Jiang Y."/>
            <person name="Adhikari A."/>
            <person name="Zheng C.-J."/>
            <person name="Schuster L."/>
            <person name="Cowan T.M."/>
            <person name="Smanski M.J."/>
            <person name="Chevrette M.G."/>
            <person name="De Carvalho L.P.S."/>
            <person name="Shen B."/>
        </authorList>
    </citation>
    <scope>NUCLEOTIDE SEQUENCE [LARGE SCALE GENOMIC DNA]</scope>
    <source>
        <strain evidence="5 6">NPDC020327</strain>
    </source>
</reference>
<name>A0ABW7UNM6_9ACTN</name>
<proteinExistence type="predicted"/>
<feature type="domain" description="HTH marR-type" evidence="4">
    <location>
        <begin position="34"/>
        <end position="93"/>
    </location>
</feature>